<proteinExistence type="predicted"/>
<evidence type="ECO:0000313" key="2">
    <source>
        <dbReference type="EMBL" id="KZV31564.1"/>
    </source>
</evidence>
<keyword evidence="3" id="KW-1185">Reference proteome</keyword>
<dbReference type="Proteomes" id="UP000250235">
    <property type="component" value="Unassembled WGS sequence"/>
</dbReference>
<evidence type="ECO:0000256" key="1">
    <source>
        <dbReference type="SAM" id="MobiDB-lite"/>
    </source>
</evidence>
<dbReference type="EMBL" id="KV007465">
    <property type="protein sequence ID" value="KZV31564.1"/>
    <property type="molecule type" value="Genomic_DNA"/>
</dbReference>
<name>A0A2Z7BAI0_9LAMI</name>
<accession>A0A2Z7BAI0</accession>
<feature type="region of interest" description="Disordered" evidence="1">
    <location>
        <begin position="1"/>
        <end position="93"/>
    </location>
</feature>
<dbReference type="AlphaFoldDB" id="A0A2Z7BAI0"/>
<gene>
    <name evidence="2" type="ORF">F511_07415</name>
</gene>
<reference evidence="2 3" key="1">
    <citation type="journal article" date="2015" name="Proc. Natl. Acad. Sci. U.S.A.">
        <title>The resurrection genome of Boea hygrometrica: A blueprint for survival of dehydration.</title>
        <authorList>
            <person name="Xiao L."/>
            <person name="Yang G."/>
            <person name="Zhang L."/>
            <person name="Yang X."/>
            <person name="Zhao S."/>
            <person name="Ji Z."/>
            <person name="Zhou Q."/>
            <person name="Hu M."/>
            <person name="Wang Y."/>
            <person name="Chen M."/>
            <person name="Xu Y."/>
            <person name="Jin H."/>
            <person name="Xiao X."/>
            <person name="Hu G."/>
            <person name="Bao F."/>
            <person name="Hu Y."/>
            <person name="Wan P."/>
            <person name="Li L."/>
            <person name="Deng X."/>
            <person name="Kuang T."/>
            <person name="Xiang C."/>
            <person name="Zhu J.K."/>
            <person name="Oliver M.J."/>
            <person name="He Y."/>
        </authorList>
    </citation>
    <scope>NUCLEOTIDE SEQUENCE [LARGE SCALE GENOMIC DNA]</scope>
    <source>
        <strain evidence="3">cv. XS01</strain>
    </source>
</reference>
<feature type="compositionally biased region" description="Polar residues" evidence="1">
    <location>
        <begin position="8"/>
        <end position="19"/>
    </location>
</feature>
<organism evidence="2 3">
    <name type="scientific">Dorcoceras hygrometricum</name>
    <dbReference type="NCBI Taxonomy" id="472368"/>
    <lineage>
        <taxon>Eukaryota</taxon>
        <taxon>Viridiplantae</taxon>
        <taxon>Streptophyta</taxon>
        <taxon>Embryophyta</taxon>
        <taxon>Tracheophyta</taxon>
        <taxon>Spermatophyta</taxon>
        <taxon>Magnoliopsida</taxon>
        <taxon>eudicotyledons</taxon>
        <taxon>Gunneridae</taxon>
        <taxon>Pentapetalae</taxon>
        <taxon>asterids</taxon>
        <taxon>lamiids</taxon>
        <taxon>Lamiales</taxon>
        <taxon>Gesneriaceae</taxon>
        <taxon>Didymocarpoideae</taxon>
        <taxon>Trichosporeae</taxon>
        <taxon>Loxocarpinae</taxon>
        <taxon>Dorcoceras</taxon>
    </lineage>
</organism>
<feature type="compositionally biased region" description="Basic and acidic residues" evidence="1">
    <location>
        <begin position="76"/>
        <end position="91"/>
    </location>
</feature>
<sequence>MSRMGGVLTNQHGSGSWDQHVTGGNGYFDTNAADNEIELASPDQGDVNTHVENSDTEPETSSDESDEEPANDEHEDNMHEGISSRHVRGDTSQRQVTPFLSNTQEMPSFFTTLFGEEIPDSIGVPSGRTSYYNTERDELSVNMMFKDKQDLIASVKDYSVRIVRREYTVVESTRNLWKHVLAHVCKETRSST</sequence>
<protein>
    <submittedName>
        <fullName evidence="2">Uncharacterized protein</fullName>
    </submittedName>
</protein>
<evidence type="ECO:0000313" key="3">
    <source>
        <dbReference type="Proteomes" id="UP000250235"/>
    </source>
</evidence>
<feature type="compositionally biased region" description="Acidic residues" evidence="1">
    <location>
        <begin position="54"/>
        <end position="75"/>
    </location>
</feature>